<keyword evidence="9" id="KW-1185">Reference proteome</keyword>
<protein>
    <recommendedName>
        <fullName evidence="6">Peptidyl-prolyl cis-trans isomerase</fullName>
        <ecNumber evidence="6">5.2.1.8</ecNumber>
    </recommendedName>
</protein>
<dbReference type="EC" id="5.2.1.8" evidence="6"/>
<accession>A0ABV7HHC0</accession>
<dbReference type="InterPro" id="IPR001179">
    <property type="entry name" value="PPIase_FKBP_dom"/>
</dbReference>
<evidence type="ECO:0000256" key="2">
    <source>
        <dbReference type="ARBA" id="ARBA00006577"/>
    </source>
</evidence>
<evidence type="ECO:0000256" key="6">
    <source>
        <dbReference type="RuleBase" id="RU003915"/>
    </source>
</evidence>
<keyword evidence="3 5" id="KW-0697">Rotamase</keyword>
<dbReference type="EMBL" id="JBHRSZ010000006">
    <property type="protein sequence ID" value="MFC3152176.1"/>
    <property type="molecule type" value="Genomic_DNA"/>
</dbReference>
<evidence type="ECO:0000313" key="8">
    <source>
        <dbReference type="EMBL" id="MFC3152176.1"/>
    </source>
</evidence>
<feature type="domain" description="PPIase FKBP-type" evidence="7">
    <location>
        <begin position="11"/>
        <end position="103"/>
    </location>
</feature>
<evidence type="ECO:0000256" key="1">
    <source>
        <dbReference type="ARBA" id="ARBA00000971"/>
    </source>
</evidence>
<evidence type="ECO:0000313" key="9">
    <source>
        <dbReference type="Proteomes" id="UP001595476"/>
    </source>
</evidence>
<sequence>MSTSATKIAEGMEVTLHFAIMLSDGAVVDSNFETQPATFVMGDGNLLPGFEEVMVGLTAGDEQTFTLLPEKAFGQPNPNNVQSFKRDQFAEDMNLEPGLMLSFADANKAELPGVVKSVLENEVIVDFNHPLAGETLEFKVKIVNVQPVQEQATAAN</sequence>
<evidence type="ECO:0000256" key="3">
    <source>
        <dbReference type="ARBA" id="ARBA00023110"/>
    </source>
</evidence>
<dbReference type="PANTHER" id="PTHR47861:SF4">
    <property type="entry name" value="FKBP-TYPE 16 KDA PEPTIDYL-PROLYL CIS-TRANS ISOMERASE"/>
    <property type="match status" value="1"/>
</dbReference>
<organism evidence="8 9">
    <name type="scientific">Litoribrevibacter euphylliae</name>
    <dbReference type="NCBI Taxonomy" id="1834034"/>
    <lineage>
        <taxon>Bacteria</taxon>
        <taxon>Pseudomonadati</taxon>
        <taxon>Pseudomonadota</taxon>
        <taxon>Gammaproteobacteria</taxon>
        <taxon>Oceanospirillales</taxon>
        <taxon>Oceanospirillaceae</taxon>
        <taxon>Litoribrevibacter</taxon>
    </lineage>
</organism>
<dbReference type="Gene3D" id="3.10.50.40">
    <property type="match status" value="1"/>
</dbReference>
<evidence type="ECO:0000256" key="4">
    <source>
        <dbReference type="ARBA" id="ARBA00023235"/>
    </source>
</evidence>
<keyword evidence="4 5" id="KW-0413">Isomerase</keyword>
<comment type="caution">
    <text evidence="8">The sequence shown here is derived from an EMBL/GenBank/DDBJ whole genome shotgun (WGS) entry which is preliminary data.</text>
</comment>
<dbReference type="PANTHER" id="PTHR47861">
    <property type="entry name" value="FKBP-TYPE PEPTIDYL-PROLYL CIS-TRANS ISOMERASE SLYD"/>
    <property type="match status" value="1"/>
</dbReference>
<name>A0ABV7HHC0_9GAMM</name>
<dbReference type="InterPro" id="IPR046357">
    <property type="entry name" value="PPIase_dom_sf"/>
</dbReference>
<dbReference type="Pfam" id="PF00254">
    <property type="entry name" value="FKBP_C"/>
    <property type="match status" value="1"/>
</dbReference>
<evidence type="ECO:0000259" key="7">
    <source>
        <dbReference type="PROSITE" id="PS50059"/>
    </source>
</evidence>
<dbReference type="SUPFAM" id="SSF54534">
    <property type="entry name" value="FKBP-like"/>
    <property type="match status" value="1"/>
</dbReference>
<gene>
    <name evidence="8" type="primary">fkpB</name>
    <name evidence="8" type="ORF">ACFOEK_14155</name>
</gene>
<dbReference type="RefSeq" id="WP_386722046.1">
    <property type="nucleotide sequence ID" value="NZ_JBHRSZ010000006.1"/>
</dbReference>
<reference evidence="9" key="1">
    <citation type="journal article" date="2019" name="Int. J. Syst. Evol. Microbiol.">
        <title>The Global Catalogue of Microorganisms (GCM) 10K type strain sequencing project: providing services to taxonomists for standard genome sequencing and annotation.</title>
        <authorList>
            <consortium name="The Broad Institute Genomics Platform"/>
            <consortium name="The Broad Institute Genome Sequencing Center for Infectious Disease"/>
            <person name="Wu L."/>
            <person name="Ma J."/>
        </authorList>
    </citation>
    <scope>NUCLEOTIDE SEQUENCE [LARGE SCALE GENOMIC DNA]</scope>
    <source>
        <strain evidence="9">KCTC 52438</strain>
    </source>
</reference>
<dbReference type="Proteomes" id="UP001595476">
    <property type="component" value="Unassembled WGS sequence"/>
</dbReference>
<dbReference type="NCBIfam" id="NF011676">
    <property type="entry name" value="PRK15095.1"/>
    <property type="match status" value="1"/>
</dbReference>
<dbReference type="GO" id="GO:0003755">
    <property type="term" value="F:peptidyl-prolyl cis-trans isomerase activity"/>
    <property type="evidence" value="ECO:0007669"/>
    <property type="project" value="UniProtKB-EC"/>
</dbReference>
<dbReference type="PROSITE" id="PS50059">
    <property type="entry name" value="FKBP_PPIASE"/>
    <property type="match status" value="1"/>
</dbReference>
<comment type="catalytic activity">
    <reaction evidence="1 5 6">
        <text>[protein]-peptidylproline (omega=180) = [protein]-peptidylproline (omega=0)</text>
        <dbReference type="Rhea" id="RHEA:16237"/>
        <dbReference type="Rhea" id="RHEA-COMP:10747"/>
        <dbReference type="Rhea" id="RHEA-COMP:10748"/>
        <dbReference type="ChEBI" id="CHEBI:83833"/>
        <dbReference type="ChEBI" id="CHEBI:83834"/>
        <dbReference type="EC" id="5.2.1.8"/>
    </reaction>
</comment>
<evidence type="ECO:0000256" key="5">
    <source>
        <dbReference type="PROSITE-ProRule" id="PRU00277"/>
    </source>
</evidence>
<proteinExistence type="inferred from homology"/>
<comment type="similarity">
    <text evidence="2 6">Belongs to the FKBP-type PPIase family.</text>
</comment>